<gene>
    <name evidence="2" type="ORF">OSJNBa0037N01.31</name>
    <name evidence="1" type="ORF">P0031A09.50</name>
</gene>
<reference evidence="3" key="4">
    <citation type="journal article" date="2008" name="Nucleic Acids Res.">
        <title>The rice annotation project database (RAP-DB): 2008 update.</title>
        <authorList>
            <consortium name="The rice annotation project (RAP)"/>
        </authorList>
    </citation>
    <scope>GENOME REANNOTATION</scope>
    <source>
        <strain evidence="3">cv. Nipponbare</strain>
    </source>
</reference>
<accession>Q5Z6R2</accession>
<dbReference type="EMBL" id="AP004630">
    <property type="protein sequence ID" value="BAD54095.1"/>
    <property type="molecule type" value="Genomic_DNA"/>
</dbReference>
<organism evidence="2 3">
    <name type="scientific">Oryza sativa subsp. japonica</name>
    <name type="common">Rice</name>
    <dbReference type="NCBI Taxonomy" id="39947"/>
    <lineage>
        <taxon>Eukaryota</taxon>
        <taxon>Viridiplantae</taxon>
        <taxon>Streptophyta</taxon>
        <taxon>Embryophyta</taxon>
        <taxon>Tracheophyta</taxon>
        <taxon>Spermatophyta</taxon>
        <taxon>Magnoliopsida</taxon>
        <taxon>Liliopsida</taxon>
        <taxon>Poales</taxon>
        <taxon>Poaceae</taxon>
        <taxon>BOP clade</taxon>
        <taxon>Oryzoideae</taxon>
        <taxon>Oryzeae</taxon>
        <taxon>Oryzinae</taxon>
        <taxon>Oryza</taxon>
        <taxon>Oryza sativa</taxon>
    </lineage>
</organism>
<evidence type="ECO:0000313" key="2">
    <source>
        <dbReference type="EMBL" id="BAD54357.1"/>
    </source>
</evidence>
<reference evidence="2" key="2">
    <citation type="submission" date="2002-03" db="EMBL/GenBank/DDBJ databases">
        <title>Oryza sativa nipponbare(GA3) genomic DNA, chromosome 6, BAC clone:OSJNBa0037N01.</title>
        <authorList>
            <person name="Sasaki T."/>
            <person name="Matsumoto T."/>
            <person name="Yamamoto K."/>
        </authorList>
    </citation>
    <scope>NUCLEOTIDE SEQUENCE</scope>
</reference>
<sequence length="53" mass="5811">MPSQRSISEVQAFEIEMADASGIQSRVAHEFAGRHAGGSSNLGYTCRDHKNYL</sequence>
<evidence type="ECO:0000313" key="1">
    <source>
        <dbReference type="EMBL" id="BAD54095.1"/>
    </source>
</evidence>
<protein>
    <submittedName>
        <fullName evidence="2">Uncharacterized protein</fullName>
    </submittedName>
</protein>
<dbReference type="EMBL" id="AP004993">
    <property type="protein sequence ID" value="BAD54357.1"/>
    <property type="molecule type" value="Genomic_DNA"/>
</dbReference>
<reference evidence="3" key="3">
    <citation type="journal article" date="2005" name="Nature">
        <title>The map-based sequence of the rice genome.</title>
        <authorList>
            <consortium name="International rice genome sequencing project (IRGSP)"/>
            <person name="Matsumoto T."/>
            <person name="Wu J."/>
            <person name="Kanamori H."/>
            <person name="Katayose Y."/>
            <person name="Fujisawa M."/>
            <person name="Namiki N."/>
            <person name="Mizuno H."/>
            <person name="Yamamoto K."/>
            <person name="Antonio B.A."/>
            <person name="Baba T."/>
            <person name="Sakata K."/>
            <person name="Nagamura Y."/>
            <person name="Aoki H."/>
            <person name="Arikawa K."/>
            <person name="Arita K."/>
            <person name="Bito T."/>
            <person name="Chiden Y."/>
            <person name="Fujitsuka N."/>
            <person name="Fukunaka R."/>
            <person name="Hamada M."/>
            <person name="Harada C."/>
            <person name="Hayashi A."/>
            <person name="Hijishita S."/>
            <person name="Honda M."/>
            <person name="Hosokawa S."/>
            <person name="Ichikawa Y."/>
            <person name="Idonuma A."/>
            <person name="Iijima M."/>
            <person name="Ikeda M."/>
            <person name="Ikeno M."/>
            <person name="Ito K."/>
            <person name="Ito S."/>
            <person name="Ito T."/>
            <person name="Ito Y."/>
            <person name="Ito Y."/>
            <person name="Iwabuchi A."/>
            <person name="Kamiya K."/>
            <person name="Karasawa W."/>
            <person name="Kurita K."/>
            <person name="Katagiri S."/>
            <person name="Kikuta A."/>
            <person name="Kobayashi H."/>
            <person name="Kobayashi N."/>
            <person name="Machita K."/>
            <person name="Maehara T."/>
            <person name="Masukawa M."/>
            <person name="Mizubayashi T."/>
            <person name="Mukai Y."/>
            <person name="Nagasaki H."/>
            <person name="Nagata Y."/>
            <person name="Naito S."/>
            <person name="Nakashima M."/>
            <person name="Nakama Y."/>
            <person name="Nakamichi Y."/>
            <person name="Nakamura M."/>
            <person name="Meguro A."/>
            <person name="Negishi M."/>
            <person name="Ohta I."/>
            <person name="Ohta T."/>
            <person name="Okamoto M."/>
            <person name="Ono N."/>
            <person name="Saji S."/>
            <person name="Sakaguchi M."/>
            <person name="Sakai K."/>
            <person name="Shibata M."/>
            <person name="Shimokawa T."/>
            <person name="Song J."/>
            <person name="Takazaki Y."/>
            <person name="Terasawa K."/>
            <person name="Tsugane M."/>
            <person name="Tsuji K."/>
            <person name="Ueda S."/>
            <person name="Waki K."/>
            <person name="Yamagata H."/>
            <person name="Yamamoto M."/>
            <person name="Yamamoto S."/>
            <person name="Yamane H."/>
            <person name="Yoshiki S."/>
            <person name="Yoshihara R."/>
            <person name="Yukawa K."/>
            <person name="Zhong H."/>
            <person name="Yano M."/>
            <person name="Yuan Q."/>
            <person name="Ouyang S."/>
            <person name="Liu J."/>
            <person name="Jones K.M."/>
            <person name="Gansberger K."/>
            <person name="Moffat K."/>
            <person name="Hill J."/>
            <person name="Bera J."/>
            <person name="Fadrosh D."/>
            <person name="Jin S."/>
            <person name="Johri S."/>
            <person name="Kim M."/>
            <person name="Overton L."/>
            <person name="Reardon M."/>
            <person name="Tsitrin T."/>
            <person name="Vuong H."/>
            <person name="Weaver B."/>
            <person name="Ciecko A."/>
            <person name="Tallon L."/>
            <person name="Jackson J."/>
            <person name="Pai G."/>
            <person name="Aken S.V."/>
            <person name="Utterback T."/>
            <person name="Reidmuller S."/>
            <person name="Feldblyum T."/>
            <person name="Hsiao J."/>
            <person name="Zismann V."/>
            <person name="Iobst S."/>
            <person name="de Vazeille A.R."/>
            <person name="Buell C.R."/>
            <person name="Ying K."/>
            <person name="Li Y."/>
            <person name="Lu T."/>
            <person name="Huang Y."/>
            <person name="Zhao Q."/>
            <person name="Feng Q."/>
            <person name="Zhang L."/>
            <person name="Zhu J."/>
            <person name="Weng Q."/>
            <person name="Mu J."/>
            <person name="Lu Y."/>
            <person name="Fan D."/>
            <person name="Liu Y."/>
            <person name="Guan J."/>
            <person name="Zhang Y."/>
            <person name="Yu S."/>
            <person name="Liu X."/>
            <person name="Zhang Y."/>
            <person name="Hong G."/>
            <person name="Han B."/>
            <person name="Choisne N."/>
            <person name="Demange N."/>
            <person name="Orjeda G."/>
            <person name="Samain S."/>
            <person name="Cattolico L."/>
            <person name="Pelletier E."/>
            <person name="Couloux A."/>
            <person name="Segurens B."/>
            <person name="Wincker P."/>
            <person name="D'Hont A."/>
            <person name="Scarpelli C."/>
            <person name="Weissenbach J."/>
            <person name="Salanoubat M."/>
            <person name="Quetier F."/>
            <person name="Yu Y."/>
            <person name="Kim H.R."/>
            <person name="Rambo T."/>
            <person name="Currie J."/>
            <person name="Collura K."/>
            <person name="Luo M."/>
            <person name="Yang T."/>
            <person name="Ammiraju J.S.S."/>
            <person name="Engler F."/>
            <person name="Soderlund C."/>
            <person name="Wing R.A."/>
            <person name="Palmer L.E."/>
            <person name="de la Bastide M."/>
            <person name="Spiegel L."/>
            <person name="Nascimento L."/>
            <person name="Zutavern T."/>
            <person name="O'Shaughnessy A."/>
            <person name="Dike S."/>
            <person name="Dedhia N."/>
            <person name="Preston R."/>
            <person name="Balija V."/>
            <person name="McCombie W.R."/>
            <person name="Chow T."/>
            <person name="Chen H."/>
            <person name="Chung M."/>
            <person name="Chen C."/>
            <person name="Shaw J."/>
            <person name="Wu H."/>
            <person name="Hsiao K."/>
            <person name="Chao Y."/>
            <person name="Chu M."/>
            <person name="Cheng C."/>
            <person name="Hour A."/>
            <person name="Lee P."/>
            <person name="Lin S."/>
            <person name="Lin Y."/>
            <person name="Liou J."/>
            <person name="Liu S."/>
            <person name="Hsing Y."/>
            <person name="Raghuvanshi S."/>
            <person name="Mohanty A."/>
            <person name="Bharti A.K."/>
            <person name="Gaur A."/>
            <person name="Gupta V."/>
            <person name="Kumar D."/>
            <person name="Ravi V."/>
            <person name="Vij S."/>
            <person name="Kapur A."/>
            <person name="Khurana P."/>
            <person name="Khurana P."/>
            <person name="Khurana J.P."/>
            <person name="Tyagi A.K."/>
            <person name="Gaikwad K."/>
            <person name="Singh A."/>
            <person name="Dalal V."/>
            <person name="Srivastava S."/>
            <person name="Dixit A."/>
            <person name="Pal A.K."/>
            <person name="Ghazi I.A."/>
            <person name="Yadav M."/>
            <person name="Pandit A."/>
            <person name="Bhargava A."/>
            <person name="Sureshbabu K."/>
            <person name="Batra K."/>
            <person name="Sharma T.R."/>
            <person name="Mohapatra T."/>
            <person name="Singh N.K."/>
            <person name="Messing J."/>
            <person name="Nelson A.B."/>
            <person name="Fuks G."/>
            <person name="Kavchok S."/>
            <person name="Keizer G."/>
            <person name="Linton E."/>
            <person name="Llaca V."/>
            <person name="Song R."/>
            <person name="Tanyolac B."/>
            <person name="Young S."/>
            <person name="Ho-Il K."/>
            <person name="Hahn J.H."/>
            <person name="Sangsakoo G."/>
            <person name="Vanavichit A."/>
            <person name="de Mattos Luiz.A.T."/>
            <person name="Zimmer P.D."/>
            <person name="Malone G."/>
            <person name="Dellagostin O."/>
            <person name="de Oliveira A.C."/>
            <person name="Bevan M."/>
            <person name="Bancroft I."/>
            <person name="Minx P."/>
            <person name="Cordum H."/>
            <person name="Wilson R."/>
            <person name="Cheng Z."/>
            <person name="Jin W."/>
            <person name="Jiang J."/>
            <person name="Leong S.A."/>
            <person name="Iwama H."/>
            <person name="Gojobori T."/>
            <person name="Itoh T."/>
            <person name="Niimura Y."/>
            <person name="Fujii Y."/>
            <person name="Habara T."/>
            <person name="Sakai H."/>
            <person name="Sato Y."/>
            <person name="Wilson G."/>
            <person name="Kumar K."/>
            <person name="McCouch S."/>
            <person name="Juretic N."/>
            <person name="Hoen D."/>
            <person name="Wright S."/>
            <person name="Bruskiewich R."/>
            <person name="Bureau T."/>
            <person name="Miyao A."/>
            <person name="Hirochika H."/>
            <person name="Nishikawa T."/>
            <person name="Kadowaki K."/>
            <person name="Sugiura M."/>
            <person name="Burr B."/>
            <person name="Sasaki T."/>
        </authorList>
    </citation>
    <scope>NUCLEOTIDE SEQUENCE [LARGE SCALE GENOMIC DNA]</scope>
    <source>
        <strain evidence="3">cv. Nipponbare</strain>
    </source>
</reference>
<proteinExistence type="predicted"/>
<reference evidence="1" key="1">
    <citation type="submission" date="2002-01" db="EMBL/GenBank/DDBJ databases">
        <title>Oryza sativa nipponbare(GA3) genomic DNA, chromosome 6, PAC clone:P0031A09.</title>
        <authorList>
            <person name="Sasaki T."/>
            <person name="Matsumoto T."/>
            <person name="Yamamoto K."/>
        </authorList>
    </citation>
    <scope>NUCLEOTIDE SEQUENCE</scope>
</reference>
<name>Q5Z6R2_ORYSJ</name>
<evidence type="ECO:0000313" key="3">
    <source>
        <dbReference type="Proteomes" id="UP000000763"/>
    </source>
</evidence>
<dbReference type="Proteomes" id="UP000000763">
    <property type="component" value="Chromosome 6"/>
</dbReference>
<dbReference type="AlphaFoldDB" id="Q5Z6R2"/>